<dbReference type="RefSeq" id="WP_043394891.1">
    <property type="nucleotide sequence ID" value="NZ_JPMI01000093.1"/>
</dbReference>
<protein>
    <recommendedName>
        <fullName evidence="3">DUF2378 family protein</fullName>
    </recommendedName>
</protein>
<comment type="caution">
    <text evidence="1">The sequence shown here is derived from an EMBL/GenBank/DDBJ whole genome shotgun (WGS) entry which is preliminary data.</text>
</comment>
<evidence type="ECO:0008006" key="3">
    <source>
        <dbReference type="Google" id="ProtNLM"/>
    </source>
</evidence>
<name>A0A084SVN2_9BACT</name>
<dbReference type="AlphaFoldDB" id="A0A084SVN2"/>
<dbReference type="Proteomes" id="UP000028547">
    <property type="component" value="Unassembled WGS sequence"/>
</dbReference>
<dbReference type="InterPro" id="IPR011751">
    <property type="entry name" value="Mxa_paralog_2265"/>
</dbReference>
<dbReference type="EMBL" id="JPMI01000093">
    <property type="protein sequence ID" value="KFA92517.1"/>
    <property type="molecule type" value="Genomic_DNA"/>
</dbReference>
<evidence type="ECO:0000313" key="1">
    <source>
        <dbReference type="EMBL" id="KFA92517.1"/>
    </source>
</evidence>
<dbReference type="NCBIfam" id="TIGR02265">
    <property type="entry name" value="Mxa_TIGR02265"/>
    <property type="match status" value="1"/>
</dbReference>
<gene>
    <name evidence="1" type="ORF">Q664_15050</name>
</gene>
<evidence type="ECO:0000313" key="2">
    <source>
        <dbReference type="Proteomes" id="UP000028547"/>
    </source>
</evidence>
<organism evidence="1 2">
    <name type="scientific">Archangium violaceum Cb vi76</name>
    <dbReference type="NCBI Taxonomy" id="1406225"/>
    <lineage>
        <taxon>Bacteria</taxon>
        <taxon>Pseudomonadati</taxon>
        <taxon>Myxococcota</taxon>
        <taxon>Myxococcia</taxon>
        <taxon>Myxococcales</taxon>
        <taxon>Cystobacterineae</taxon>
        <taxon>Archangiaceae</taxon>
        <taxon>Archangium</taxon>
    </lineage>
</organism>
<reference evidence="1 2" key="1">
    <citation type="submission" date="2014-07" db="EMBL/GenBank/DDBJ databases">
        <title>Draft Genome Sequence of Gephyronic Acid Producer, Cystobacter violaceus Strain Cb vi76.</title>
        <authorList>
            <person name="Stevens D.C."/>
            <person name="Young J."/>
            <person name="Carmichael R."/>
            <person name="Tan J."/>
            <person name="Taylor R.E."/>
        </authorList>
    </citation>
    <scope>NUCLEOTIDE SEQUENCE [LARGE SCALE GENOMIC DNA]</scope>
    <source>
        <strain evidence="1 2">Cb vi76</strain>
    </source>
</reference>
<accession>A0A084SVN2</accession>
<proteinExistence type="predicted"/>
<sequence length="199" mass="21582">MMERRPQLLSRLSRCRPEHLVPGMFLEAALASVAARAPPEVLERARRISEGERLVENYRYPVAWMLGILDIIGQDAEARGGSYGEAIYQTGRDAGLAYVRSTVGRMRAMVGSASGLHRSLEGIPSAASVAVTFGEHSYRRLSPNSGELIFKQDLIGVGWNVGMVVGSTSTALALGPEGLKFEATVTDEDASSFVLRLSW</sequence>
<dbReference type="Pfam" id="PF09536">
    <property type="entry name" value="DUF2378"/>
    <property type="match status" value="1"/>
</dbReference>